<dbReference type="Pfam" id="PF12146">
    <property type="entry name" value="Hydrolase_4"/>
    <property type="match status" value="1"/>
</dbReference>
<gene>
    <name evidence="2" type="ORF">NC799_04590</name>
</gene>
<dbReference type="PANTHER" id="PTHR11614">
    <property type="entry name" value="PHOSPHOLIPASE-RELATED"/>
    <property type="match status" value="1"/>
</dbReference>
<evidence type="ECO:0000259" key="1">
    <source>
        <dbReference type="Pfam" id="PF12146"/>
    </source>
</evidence>
<protein>
    <submittedName>
        <fullName evidence="2">Lysophospholipase</fullName>
    </submittedName>
</protein>
<dbReference type="RefSeq" id="WP_272445176.1">
    <property type="nucleotide sequence ID" value="NZ_JAMQKC010000002.1"/>
</dbReference>
<name>A0A9X3WC92_9BACI</name>
<comment type="caution">
    <text evidence="2">The sequence shown here is derived from an EMBL/GenBank/DDBJ whole genome shotgun (WGS) entry which is preliminary data.</text>
</comment>
<dbReference type="EMBL" id="JAMQKC010000002">
    <property type="protein sequence ID" value="MDC3416188.1"/>
    <property type="molecule type" value="Genomic_DNA"/>
</dbReference>
<dbReference type="Gene3D" id="3.40.50.1820">
    <property type="entry name" value="alpha/beta hydrolase"/>
    <property type="match status" value="1"/>
</dbReference>
<dbReference type="SUPFAM" id="SSF53474">
    <property type="entry name" value="alpha/beta-Hydrolases"/>
    <property type="match status" value="1"/>
</dbReference>
<organism evidence="2 3">
    <name type="scientific">Aquibacillus salsiterrae</name>
    <dbReference type="NCBI Taxonomy" id="2950439"/>
    <lineage>
        <taxon>Bacteria</taxon>
        <taxon>Bacillati</taxon>
        <taxon>Bacillota</taxon>
        <taxon>Bacilli</taxon>
        <taxon>Bacillales</taxon>
        <taxon>Bacillaceae</taxon>
        <taxon>Aquibacillus</taxon>
    </lineage>
</organism>
<accession>A0A9X3WC92</accession>
<keyword evidence="3" id="KW-1185">Reference proteome</keyword>
<dbReference type="AlphaFoldDB" id="A0A9X3WC92"/>
<evidence type="ECO:0000313" key="3">
    <source>
        <dbReference type="Proteomes" id="UP001145069"/>
    </source>
</evidence>
<reference evidence="2" key="1">
    <citation type="submission" date="2022-06" db="EMBL/GenBank/DDBJ databases">
        <title>Aquibacillus sp. a new bacterium isolated from soil saline samples.</title>
        <authorList>
            <person name="Galisteo C."/>
            <person name="De La Haba R."/>
            <person name="Sanchez-Porro C."/>
            <person name="Ventosa A."/>
        </authorList>
    </citation>
    <scope>NUCLEOTIDE SEQUENCE</scope>
    <source>
        <strain evidence="2">3ASR75-54</strain>
    </source>
</reference>
<proteinExistence type="predicted"/>
<evidence type="ECO:0000313" key="2">
    <source>
        <dbReference type="EMBL" id="MDC3416188.1"/>
    </source>
</evidence>
<feature type="domain" description="Serine aminopeptidase S33" evidence="1">
    <location>
        <begin position="26"/>
        <end position="290"/>
    </location>
</feature>
<sequence length="306" mass="34905">MPDIHYWLPVSDGVQIFVKGWTPLSQPKAIVQIAHGMVEHIDRYDGFARYLTDHQIAVVGNDHRGHGKTGEKTSSLGVLADADGFEKVVEDLLVVTKDWQTNYPGTPIFLLGHSFGSFLARRFIQKYSDRIDGVILIGTGQESNAVLSMSKLLANFLQRNGKASPSYLFNRLIFGQYKKTVRDAVTDFDWLTRDQTEVTKYLDDQHTGFIPSTSFFHDMFDGMINVQKKRWNEQIRKDLPILLLSGERDPVTKFGKGQIQVATHYHSAGIDHVQHKVYSGARHELLNETNKREVYQDIVKWITEQI</sequence>
<dbReference type="Proteomes" id="UP001145069">
    <property type="component" value="Unassembled WGS sequence"/>
</dbReference>
<dbReference type="InterPro" id="IPR022742">
    <property type="entry name" value="Hydrolase_4"/>
</dbReference>
<dbReference type="InterPro" id="IPR029058">
    <property type="entry name" value="AB_hydrolase_fold"/>
</dbReference>
<dbReference type="InterPro" id="IPR051044">
    <property type="entry name" value="MAG_DAG_Lipase"/>
</dbReference>